<dbReference type="SUPFAM" id="SSF51735">
    <property type="entry name" value="NAD(P)-binding Rossmann-fold domains"/>
    <property type="match status" value="1"/>
</dbReference>
<evidence type="ECO:0000313" key="4">
    <source>
        <dbReference type="Proteomes" id="UP000642070"/>
    </source>
</evidence>
<dbReference type="EMBL" id="BMPI01000024">
    <property type="protein sequence ID" value="GGM42002.1"/>
    <property type="molecule type" value="Genomic_DNA"/>
</dbReference>
<dbReference type="InterPro" id="IPR036291">
    <property type="entry name" value="NAD(P)-bd_dom_sf"/>
</dbReference>
<evidence type="ECO:0000256" key="1">
    <source>
        <dbReference type="SAM" id="MobiDB-lite"/>
    </source>
</evidence>
<feature type="domain" description="Saccharopine dehydrogenase NADP binding" evidence="2">
    <location>
        <begin position="4"/>
        <end position="116"/>
    </location>
</feature>
<comment type="caution">
    <text evidence="3">The sequence shown here is derived from an EMBL/GenBank/DDBJ whole genome shotgun (WGS) entry which is preliminary data.</text>
</comment>
<gene>
    <name evidence="3" type="ORF">GCM10007977_049450</name>
</gene>
<name>A0A917TXE9_9ACTN</name>
<keyword evidence="4" id="KW-1185">Reference proteome</keyword>
<dbReference type="Proteomes" id="UP000642070">
    <property type="component" value="Unassembled WGS sequence"/>
</dbReference>
<reference evidence="3" key="2">
    <citation type="submission" date="2020-09" db="EMBL/GenBank/DDBJ databases">
        <authorList>
            <person name="Sun Q."/>
            <person name="Ohkuma M."/>
        </authorList>
    </citation>
    <scope>NUCLEOTIDE SEQUENCE</scope>
    <source>
        <strain evidence="3">JCM 19831</strain>
    </source>
</reference>
<dbReference type="PANTHER" id="PTHR43781:SF1">
    <property type="entry name" value="SACCHAROPINE DEHYDROGENASE"/>
    <property type="match status" value="1"/>
</dbReference>
<dbReference type="PANTHER" id="PTHR43781">
    <property type="entry name" value="SACCHAROPINE DEHYDROGENASE"/>
    <property type="match status" value="1"/>
</dbReference>
<feature type="region of interest" description="Disordered" evidence="1">
    <location>
        <begin position="175"/>
        <end position="196"/>
    </location>
</feature>
<dbReference type="Pfam" id="PF03435">
    <property type="entry name" value="Sacchrp_dh_NADP"/>
    <property type="match status" value="1"/>
</dbReference>
<sequence length="337" mass="34637">MTWMVYGANGYSGELLARLAARVGERPVLAGRSRSSVAPLAADLDLPYRIGDAASVSLDGVDTVANCAGPFAETAAPLVTACVAAGVHYLDITGELAVLDWMLQQDAAARAAGVVLLTGAGFDVVPTDCLAAALVARVPDAVALELAFHAPGGLSRGTARTALGEAAAGGLRRVGGRLVPTPHGTPTREVPFPSGTRRVGATRWGDLVTAFHSTGIPDITVYTSLPRGAGSPLVGALRFGPLRRLLQGLVRRGGPSERTRTDTGCEVWAEVRDSTGVAHSATLTGPNAYALTAEATLRAVRRIRAGRVPPGAHTPAQALGGPDFLDELPGVRLDLPG</sequence>
<organism evidence="3 4">
    <name type="scientific">Dactylosporangium sucinum</name>
    <dbReference type="NCBI Taxonomy" id="1424081"/>
    <lineage>
        <taxon>Bacteria</taxon>
        <taxon>Bacillati</taxon>
        <taxon>Actinomycetota</taxon>
        <taxon>Actinomycetes</taxon>
        <taxon>Micromonosporales</taxon>
        <taxon>Micromonosporaceae</taxon>
        <taxon>Dactylosporangium</taxon>
    </lineage>
</organism>
<dbReference type="Gene3D" id="3.40.50.720">
    <property type="entry name" value="NAD(P)-binding Rossmann-like Domain"/>
    <property type="match status" value="1"/>
</dbReference>
<evidence type="ECO:0000259" key="2">
    <source>
        <dbReference type="Pfam" id="PF03435"/>
    </source>
</evidence>
<reference evidence="3" key="1">
    <citation type="journal article" date="2014" name="Int. J. Syst. Evol. Microbiol.">
        <title>Complete genome sequence of Corynebacterium casei LMG S-19264T (=DSM 44701T), isolated from a smear-ripened cheese.</title>
        <authorList>
            <consortium name="US DOE Joint Genome Institute (JGI-PGF)"/>
            <person name="Walter F."/>
            <person name="Albersmeier A."/>
            <person name="Kalinowski J."/>
            <person name="Ruckert C."/>
        </authorList>
    </citation>
    <scope>NUCLEOTIDE SEQUENCE</scope>
    <source>
        <strain evidence="3">JCM 19831</strain>
    </source>
</reference>
<protein>
    <submittedName>
        <fullName evidence="3">Saccharopine dehydrogenase</fullName>
    </submittedName>
</protein>
<proteinExistence type="predicted"/>
<accession>A0A917TXE9</accession>
<dbReference type="InterPro" id="IPR005097">
    <property type="entry name" value="Sacchrp_dh_NADP-bd"/>
</dbReference>
<dbReference type="AlphaFoldDB" id="A0A917TXE9"/>
<evidence type="ECO:0000313" key="3">
    <source>
        <dbReference type="EMBL" id="GGM42002.1"/>
    </source>
</evidence>